<reference evidence="6 7" key="1">
    <citation type="submission" date="2018-05" db="EMBL/GenBank/DDBJ databases">
        <title>Complete Genome Sequence of Deinococcus sp. strain 17bor-2.</title>
        <authorList>
            <person name="Srinivasan S."/>
        </authorList>
    </citation>
    <scope>NUCLEOTIDE SEQUENCE [LARGE SCALE GENOMIC DNA]</scope>
    <source>
        <strain evidence="6 7">17bor-2</strain>
    </source>
</reference>
<dbReference type="InterPro" id="IPR051202">
    <property type="entry name" value="Peptidase_C40"/>
</dbReference>
<keyword evidence="4" id="KW-0788">Thiol protease</keyword>
<dbReference type="InterPro" id="IPR000064">
    <property type="entry name" value="NLP_P60_dom"/>
</dbReference>
<sequence length="263" mass="28682">MLDRLDGGFRFIEPRAAWNGAGRLSLRARPEALSPQVSEALPGQALEVVLQRPDGWAWLRTLDDRYLGYARVEGLLTEAPKNTLAVTALRGHVYAAPKITAPILAEVCLGALVTRRDEAPVTDKHRRWLPVGEQGWLQEVCAAPLSDADPAELALRFIGTPYVWGGRSAWGLDCSGLTQVVFGAFGRSLPRDADMQQAALRPVEQPQRGDLAFFEGHVGLMLDGRRMVHANATAMAVSVDTLGEGEYGERLQADLLGFGRWTG</sequence>
<dbReference type="AlphaFoldDB" id="A0A2Z3JHX9"/>
<keyword evidence="3" id="KW-0378">Hydrolase</keyword>
<dbReference type="GO" id="GO:0008234">
    <property type="term" value="F:cysteine-type peptidase activity"/>
    <property type="evidence" value="ECO:0007669"/>
    <property type="project" value="UniProtKB-KW"/>
</dbReference>
<evidence type="ECO:0000256" key="2">
    <source>
        <dbReference type="ARBA" id="ARBA00022670"/>
    </source>
</evidence>
<feature type="domain" description="NlpC/P60" evidence="5">
    <location>
        <begin position="144"/>
        <end position="259"/>
    </location>
</feature>
<dbReference type="Gene3D" id="3.90.1720.10">
    <property type="entry name" value="endopeptidase domain like (from Nostoc punctiforme)"/>
    <property type="match status" value="1"/>
</dbReference>
<protein>
    <submittedName>
        <fullName evidence="6">Peptidase</fullName>
    </submittedName>
</protein>
<dbReference type="OrthoDB" id="9808890at2"/>
<keyword evidence="7" id="KW-1185">Reference proteome</keyword>
<gene>
    <name evidence="6" type="ORF">DKM44_07815</name>
</gene>
<name>A0A2Z3JHX9_9DEIO</name>
<dbReference type="Proteomes" id="UP000245368">
    <property type="component" value="Chromosome"/>
</dbReference>
<dbReference type="PROSITE" id="PS51935">
    <property type="entry name" value="NLPC_P60"/>
    <property type="match status" value="1"/>
</dbReference>
<evidence type="ECO:0000256" key="4">
    <source>
        <dbReference type="ARBA" id="ARBA00022807"/>
    </source>
</evidence>
<evidence type="ECO:0000313" key="7">
    <source>
        <dbReference type="Proteomes" id="UP000245368"/>
    </source>
</evidence>
<evidence type="ECO:0000259" key="5">
    <source>
        <dbReference type="PROSITE" id="PS51935"/>
    </source>
</evidence>
<dbReference type="SUPFAM" id="SSF54001">
    <property type="entry name" value="Cysteine proteinases"/>
    <property type="match status" value="1"/>
</dbReference>
<dbReference type="InterPro" id="IPR038765">
    <property type="entry name" value="Papain-like_cys_pep_sf"/>
</dbReference>
<evidence type="ECO:0000313" key="6">
    <source>
        <dbReference type="EMBL" id="AWN24555.1"/>
    </source>
</evidence>
<evidence type="ECO:0000256" key="3">
    <source>
        <dbReference type="ARBA" id="ARBA00022801"/>
    </source>
</evidence>
<dbReference type="InterPro" id="IPR041382">
    <property type="entry name" value="SH3_16"/>
</dbReference>
<dbReference type="EMBL" id="CP029494">
    <property type="protein sequence ID" value="AWN24555.1"/>
    <property type="molecule type" value="Genomic_DNA"/>
</dbReference>
<comment type="similarity">
    <text evidence="1">Belongs to the peptidase C40 family.</text>
</comment>
<keyword evidence="2" id="KW-0645">Protease</keyword>
<evidence type="ECO:0000256" key="1">
    <source>
        <dbReference type="ARBA" id="ARBA00007074"/>
    </source>
</evidence>
<dbReference type="KEGG" id="dez:DKM44_07815"/>
<dbReference type="PANTHER" id="PTHR47053:SF1">
    <property type="entry name" value="MUREIN DD-ENDOPEPTIDASE MEPH-RELATED"/>
    <property type="match status" value="1"/>
</dbReference>
<dbReference type="GO" id="GO:0006508">
    <property type="term" value="P:proteolysis"/>
    <property type="evidence" value="ECO:0007669"/>
    <property type="project" value="UniProtKB-KW"/>
</dbReference>
<dbReference type="PANTHER" id="PTHR47053">
    <property type="entry name" value="MUREIN DD-ENDOPEPTIDASE MEPH-RELATED"/>
    <property type="match status" value="1"/>
</dbReference>
<accession>A0A2Z3JHX9</accession>
<organism evidence="6 7">
    <name type="scientific">Deinococcus irradiatisoli</name>
    <dbReference type="NCBI Taxonomy" id="2202254"/>
    <lineage>
        <taxon>Bacteria</taxon>
        <taxon>Thermotogati</taxon>
        <taxon>Deinococcota</taxon>
        <taxon>Deinococci</taxon>
        <taxon>Deinococcales</taxon>
        <taxon>Deinococcaceae</taxon>
        <taxon>Deinococcus</taxon>
    </lineage>
</organism>
<dbReference type="Pfam" id="PF18348">
    <property type="entry name" value="SH3_16"/>
    <property type="match status" value="1"/>
</dbReference>
<proteinExistence type="inferred from homology"/>
<dbReference type="Pfam" id="PF00877">
    <property type="entry name" value="NLPC_P60"/>
    <property type="match status" value="1"/>
</dbReference>